<feature type="chain" id="PRO_5001970750" evidence="1">
    <location>
        <begin position="21"/>
        <end position="128"/>
    </location>
</feature>
<dbReference type="AlphaFoldDB" id="A0A0A0V6P3"/>
<proteinExistence type="evidence at transcript level"/>
<protein>
    <submittedName>
        <fullName evidence="2">Uncharacterized protein</fullName>
    </submittedName>
</protein>
<evidence type="ECO:0000256" key="1">
    <source>
        <dbReference type="SAM" id="SignalP"/>
    </source>
</evidence>
<reference evidence="2" key="1">
    <citation type="submission" date="2013-11" db="EMBL/GenBank/DDBJ databases">
        <authorList>
            <person name="Thropp P.A."/>
            <person name="Correa S.M."/>
            <person name="Garb J.E."/>
            <person name="Binford G.J."/>
        </authorList>
    </citation>
    <scope>NUCLEOTIDE SEQUENCE</scope>
    <source>
        <tissue evidence="2">Venom gland</tissue>
    </source>
</reference>
<accession>A0A0A0V6P3</accession>
<sequence>MDRYFSLAVLLFAAVVASNSDNVCGPKREKCNENQCCLAVGKVKGSAGDAPNDIANMNRQLNSPFFLSFLNPDLSIANGFNLVEKCFDKQKEGESCGDDVPGCGCADDLKCVFPESSSTNSGGTCVRE</sequence>
<evidence type="ECO:0000313" key="2">
    <source>
        <dbReference type="EMBL" id="AIW62589.1"/>
    </source>
</evidence>
<keyword evidence="1" id="KW-0732">Signal</keyword>
<feature type="signal peptide" evidence="1">
    <location>
        <begin position="1"/>
        <end position="20"/>
    </location>
</feature>
<reference evidence="2" key="2">
    <citation type="journal article" date="2014" name="J. Proteome Res.">
        <title>Spit and venom from scytodes spiders: a diverse and distinct cocktail.</title>
        <authorList>
            <person name="Zobel-Thropp P.A."/>
            <person name="Correa S.M."/>
            <person name="Garb J.E."/>
            <person name="Binford G.J."/>
        </authorList>
    </citation>
    <scope>NUCLEOTIDE SEQUENCE</scope>
    <source>
        <tissue evidence="2">Venom gland</tissue>
    </source>
</reference>
<organism evidence="2">
    <name type="scientific">Scytodes thoracica</name>
    <name type="common">Spitting spider</name>
    <name type="synonym">Aranea thoracica</name>
    <dbReference type="NCBI Taxonomy" id="1112478"/>
    <lineage>
        <taxon>Eukaryota</taxon>
        <taxon>Metazoa</taxon>
        <taxon>Ecdysozoa</taxon>
        <taxon>Arthropoda</taxon>
        <taxon>Chelicerata</taxon>
        <taxon>Arachnida</taxon>
        <taxon>Araneae</taxon>
        <taxon>Araneomorphae</taxon>
        <taxon>Haplogynae</taxon>
        <taxon>Scytodoidea</taxon>
        <taxon>Scytodidae</taxon>
        <taxon>Scytodes</taxon>
    </lineage>
</organism>
<name>A0A0A0V6P3_SCYTH</name>
<dbReference type="EMBL" id="KF860670">
    <property type="protein sequence ID" value="AIW62589.1"/>
    <property type="molecule type" value="mRNA"/>
</dbReference>